<accession>A0A5D4RWL8</accession>
<reference evidence="1 2" key="1">
    <citation type="submission" date="2019-08" db="EMBL/GenBank/DDBJ databases">
        <title>Bacillus genomes from the desert of Cuatro Cienegas, Coahuila.</title>
        <authorList>
            <person name="Olmedo-Alvarez G."/>
        </authorList>
    </citation>
    <scope>NUCLEOTIDE SEQUENCE [LARGE SCALE GENOMIC DNA]</scope>
    <source>
        <strain evidence="1 2">CH37_1T</strain>
    </source>
</reference>
<evidence type="ECO:0000313" key="2">
    <source>
        <dbReference type="Proteomes" id="UP000323732"/>
    </source>
</evidence>
<sequence length="124" mass="14101">MLEKIKADLEKMFSLHGIPVTYLRKVVTERNSLGEALKSEDIPQEESAVLSNQRQTFIESLAGDIRSGGVSLILKKDTELKENDLIEIENKRYSLGHIEEVRAFKEIVCYKVEAERADNHGRSL</sequence>
<organism evidence="1 2">
    <name type="scientific">Bacillus infantis</name>
    <dbReference type="NCBI Taxonomy" id="324767"/>
    <lineage>
        <taxon>Bacteria</taxon>
        <taxon>Bacillati</taxon>
        <taxon>Bacillota</taxon>
        <taxon>Bacilli</taxon>
        <taxon>Bacillales</taxon>
        <taxon>Bacillaceae</taxon>
        <taxon>Bacillus</taxon>
    </lineage>
</organism>
<dbReference type="EMBL" id="VTES01000015">
    <property type="protein sequence ID" value="TYS55753.1"/>
    <property type="molecule type" value="Genomic_DNA"/>
</dbReference>
<evidence type="ECO:0000313" key="1">
    <source>
        <dbReference type="EMBL" id="TYS55753.1"/>
    </source>
</evidence>
<dbReference type="Proteomes" id="UP000323732">
    <property type="component" value="Unassembled WGS sequence"/>
</dbReference>
<dbReference type="AlphaFoldDB" id="A0A5D4RWL8"/>
<comment type="caution">
    <text evidence="1">The sequence shown here is derived from an EMBL/GenBank/DDBJ whole genome shotgun (WGS) entry which is preliminary data.</text>
</comment>
<protein>
    <submittedName>
        <fullName evidence="1">Uncharacterized protein</fullName>
    </submittedName>
</protein>
<gene>
    <name evidence="1" type="ORF">FZD47_25330</name>
</gene>
<name>A0A5D4RWL8_9BACI</name>
<dbReference type="RefSeq" id="WP_148951116.1">
    <property type="nucleotide sequence ID" value="NZ_VTES01000015.1"/>
</dbReference>
<proteinExistence type="predicted"/>